<accession>A0A392PMK6</accession>
<comment type="caution">
    <text evidence="1">The sequence shown here is derived from an EMBL/GenBank/DDBJ whole genome shotgun (WGS) entry which is preliminary data.</text>
</comment>
<dbReference type="AlphaFoldDB" id="A0A392PMK6"/>
<proteinExistence type="predicted"/>
<protein>
    <submittedName>
        <fullName evidence="1">HAT family dimerization domain containing protein</fullName>
    </submittedName>
</protein>
<keyword evidence="2" id="KW-1185">Reference proteome</keyword>
<dbReference type="Proteomes" id="UP000265520">
    <property type="component" value="Unassembled WGS sequence"/>
</dbReference>
<organism evidence="1 2">
    <name type="scientific">Trifolium medium</name>
    <dbReference type="NCBI Taxonomy" id="97028"/>
    <lineage>
        <taxon>Eukaryota</taxon>
        <taxon>Viridiplantae</taxon>
        <taxon>Streptophyta</taxon>
        <taxon>Embryophyta</taxon>
        <taxon>Tracheophyta</taxon>
        <taxon>Spermatophyta</taxon>
        <taxon>Magnoliopsida</taxon>
        <taxon>eudicotyledons</taxon>
        <taxon>Gunneridae</taxon>
        <taxon>Pentapetalae</taxon>
        <taxon>rosids</taxon>
        <taxon>fabids</taxon>
        <taxon>Fabales</taxon>
        <taxon>Fabaceae</taxon>
        <taxon>Papilionoideae</taxon>
        <taxon>50 kb inversion clade</taxon>
        <taxon>NPAAA clade</taxon>
        <taxon>Hologalegina</taxon>
        <taxon>IRL clade</taxon>
        <taxon>Trifolieae</taxon>
        <taxon>Trifolium</taxon>
    </lineage>
</organism>
<dbReference type="EMBL" id="LXQA010085949">
    <property type="protein sequence ID" value="MCI12877.1"/>
    <property type="molecule type" value="Genomic_DNA"/>
</dbReference>
<evidence type="ECO:0000313" key="2">
    <source>
        <dbReference type="Proteomes" id="UP000265520"/>
    </source>
</evidence>
<feature type="non-terminal residue" evidence="1">
    <location>
        <position position="78"/>
    </location>
</feature>
<name>A0A392PMK6_9FABA</name>
<evidence type="ECO:0000313" key="1">
    <source>
        <dbReference type="EMBL" id="MCI12877.1"/>
    </source>
</evidence>
<reference evidence="1 2" key="1">
    <citation type="journal article" date="2018" name="Front. Plant Sci.">
        <title>Red Clover (Trifolium pratense) and Zigzag Clover (T. medium) - A Picture of Genomic Similarities and Differences.</title>
        <authorList>
            <person name="Dluhosova J."/>
            <person name="Istvanek J."/>
            <person name="Nedelnik J."/>
            <person name="Repkova J."/>
        </authorList>
    </citation>
    <scope>NUCLEOTIDE SEQUENCE [LARGE SCALE GENOMIC DNA]</scope>
    <source>
        <strain evidence="2">cv. 10/8</strain>
        <tissue evidence="1">Leaf</tissue>
    </source>
</reference>
<sequence length="78" mass="8553">MSLNTGDHFVGDGFGDWKNSQRLANRATSSSSHIDCVHVGYALMNPNQSIKVALVNQTKQMNVEYRVRVNSGGARTLT</sequence>